<keyword evidence="1" id="KW-1015">Disulfide bond</keyword>
<dbReference type="PANTHER" id="PTHR19143:SF458">
    <property type="entry name" value="FIBRINOGEN C-TERMINAL DOMAIN-CONTAINING PROTEIN-RELATED"/>
    <property type="match status" value="1"/>
</dbReference>
<feature type="compositionally biased region" description="Basic and acidic residues" evidence="2">
    <location>
        <begin position="164"/>
        <end position="174"/>
    </location>
</feature>
<protein>
    <submittedName>
        <fullName evidence="5">TNR protein</fullName>
    </submittedName>
</protein>
<dbReference type="SMART" id="SM00186">
    <property type="entry name" value="FBG"/>
    <property type="match status" value="1"/>
</dbReference>
<name>A0A8J9ZEE7_BRALA</name>
<proteinExistence type="predicted"/>
<dbReference type="Proteomes" id="UP000838412">
    <property type="component" value="Chromosome 19"/>
</dbReference>
<dbReference type="InterPro" id="IPR036056">
    <property type="entry name" value="Fibrinogen-like_C"/>
</dbReference>
<evidence type="ECO:0000256" key="3">
    <source>
        <dbReference type="SAM" id="SignalP"/>
    </source>
</evidence>
<evidence type="ECO:0000256" key="1">
    <source>
        <dbReference type="ARBA" id="ARBA00023157"/>
    </source>
</evidence>
<feature type="domain" description="Fibrinogen C-terminal" evidence="4">
    <location>
        <begin position="410"/>
        <end position="621"/>
    </location>
</feature>
<evidence type="ECO:0000313" key="5">
    <source>
        <dbReference type="EMBL" id="CAH1252433.1"/>
    </source>
</evidence>
<feature type="region of interest" description="Disordered" evidence="2">
    <location>
        <begin position="142"/>
        <end position="174"/>
    </location>
</feature>
<dbReference type="InterPro" id="IPR014716">
    <property type="entry name" value="Fibrinogen_a/b/g_C_1"/>
</dbReference>
<dbReference type="PANTHER" id="PTHR19143">
    <property type="entry name" value="FIBRINOGEN/TENASCIN/ANGIOPOEITIN"/>
    <property type="match status" value="1"/>
</dbReference>
<evidence type="ECO:0000256" key="2">
    <source>
        <dbReference type="SAM" id="MobiDB-lite"/>
    </source>
</evidence>
<evidence type="ECO:0000259" key="4">
    <source>
        <dbReference type="SMART" id="SM00186"/>
    </source>
</evidence>
<dbReference type="SUPFAM" id="SSF56496">
    <property type="entry name" value="Fibrinogen C-terminal domain-like"/>
    <property type="match status" value="1"/>
</dbReference>
<reference evidence="5" key="1">
    <citation type="submission" date="2022-01" db="EMBL/GenBank/DDBJ databases">
        <authorList>
            <person name="Braso-Vives M."/>
        </authorList>
    </citation>
    <scope>NUCLEOTIDE SEQUENCE</scope>
</reference>
<dbReference type="GO" id="GO:0005615">
    <property type="term" value="C:extracellular space"/>
    <property type="evidence" value="ECO:0007669"/>
    <property type="project" value="TreeGrafter"/>
</dbReference>
<dbReference type="CDD" id="cd00087">
    <property type="entry name" value="FReD"/>
    <property type="match status" value="1"/>
</dbReference>
<dbReference type="Pfam" id="PF00147">
    <property type="entry name" value="Fibrinogen_C"/>
    <property type="match status" value="1"/>
</dbReference>
<keyword evidence="3" id="KW-0732">Signal</keyword>
<dbReference type="Gene3D" id="3.90.215.10">
    <property type="entry name" value="Gamma Fibrinogen, chain A, domain 1"/>
    <property type="match status" value="1"/>
</dbReference>
<dbReference type="AlphaFoldDB" id="A0A8J9ZEE7"/>
<accession>A0A8J9ZEE7</accession>
<keyword evidence="6" id="KW-1185">Reference proteome</keyword>
<dbReference type="EMBL" id="OV696704">
    <property type="protein sequence ID" value="CAH1252433.1"/>
    <property type="molecule type" value="Genomic_DNA"/>
</dbReference>
<dbReference type="InterPro" id="IPR050373">
    <property type="entry name" value="Fibrinogen_C-term_domain"/>
</dbReference>
<dbReference type="OrthoDB" id="7972392at2759"/>
<dbReference type="InterPro" id="IPR002181">
    <property type="entry name" value="Fibrinogen_a/b/g_C_dom"/>
</dbReference>
<dbReference type="NCBIfam" id="NF040941">
    <property type="entry name" value="GGGWT_bact"/>
    <property type="match status" value="1"/>
</dbReference>
<sequence>MAAEKLGVLLVFVAVLSRCAADCDQRLTVSATDSPACADRAQDFRKLAEESQKRQQKIQAVKEHGMADTTMLENEHKIQIEGRKASGQAATEHDSKVGGILEDMGRLQRLFTDSEPQYEQLQESLEQMKKLLLNLEARGLSRLDGPGVGRTDGVDAGQGATDQPRGKPKDCSDVKRQDEFSADGVDNCSDVKRQDEFSADGVYSVVVLLTDCSDVKRQDESSADGVYNCSDVKRQDEFSADGVYSVVVLLTDCSDVKRQDEFSADGVYNCSDVKRQDESSADGVYSVVVLLTDCSDVKRQDESNDDGVYNCSDVKRQDESSADGVYSVVVVVVVDRLFRYCSDVKRQDEFSADGVYNCSDVKRQDESSADGVYSVVVVVVVDRLFRYCSDVKRQDESSADGVYSVVVVDRLFRYCSDVKRQDESSADGVYSVVVDGEDVRVFCDMTTAGGGWTVIQRRMSGGENFFRSWDEYRAGFGQPTAEYWLGNDRLHQLTAGRDYLLYVQLEDQEGLEAFAQYSSFQIGSAEEKYRLRVSGYNGSAGDALDKHDQQFFSTKDRDNDGNAAINCAEGYRGGWWYYPGCVQTNLNGLYQGSGNLGRGVTWLPWRGNHSLKRTEMKIRPKDFVV</sequence>
<feature type="signal peptide" evidence="3">
    <location>
        <begin position="1"/>
        <end position="21"/>
    </location>
</feature>
<gene>
    <name evidence="5" type="primary">TNR</name>
    <name evidence="5" type="ORF">BLAG_LOCUS12513</name>
</gene>
<organism evidence="5 6">
    <name type="scientific">Branchiostoma lanceolatum</name>
    <name type="common">Common lancelet</name>
    <name type="synonym">Amphioxus lanceolatum</name>
    <dbReference type="NCBI Taxonomy" id="7740"/>
    <lineage>
        <taxon>Eukaryota</taxon>
        <taxon>Metazoa</taxon>
        <taxon>Chordata</taxon>
        <taxon>Cephalochordata</taxon>
        <taxon>Leptocardii</taxon>
        <taxon>Amphioxiformes</taxon>
        <taxon>Branchiostomatidae</taxon>
        <taxon>Branchiostoma</taxon>
    </lineage>
</organism>
<dbReference type="FunFam" id="3.90.215.10:FF:000001">
    <property type="entry name" value="Tenascin isoform 1"/>
    <property type="match status" value="1"/>
</dbReference>
<evidence type="ECO:0000313" key="6">
    <source>
        <dbReference type="Proteomes" id="UP000838412"/>
    </source>
</evidence>
<feature type="chain" id="PRO_5035440248" evidence="3">
    <location>
        <begin position="22"/>
        <end position="625"/>
    </location>
</feature>